<accession>A0A0J7XXA2</accession>
<evidence type="ECO:0000313" key="1">
    <source>
        <dbReference type="EMBL" id="KMS56164.1"/>
    </source>
</evidence>
<name>A0A0J7XXA2_9SPHN</name>
<dbReference type="EMBL" id="JACU01000004">
    <property type="protein sequence ID" value="KMS56164.1"/>
    <property type="molecule type" value="Genomic_DNA"/>
</dbReference>
<dbReference type="Proteomes" id="UP000052268">
    <property type="component" value="Unassembled WGS sequence"/>
</dbReference>
<reference evidence="1 2" key="1">
    <citation type="journal article" date="2015" name="G3 (Bethesda)">
        <title>Insights into Ongoing Evolution of the Hexachlorocyclohexane Catabolic Pathway from Comparative Genomics of Ten Sphingomonadaceae Strains.</title>
        <authorList>
            <person name="Pearce S.L."/>
            <person name="Oakeshott J.G."/>
            <person name="Pandey G."/>
        </authorList>
    </citation>
    <scope>NUCLEOTIDE SEQUENCE [LARGE SCALE GENOMIC DNA]</scope>
    <source>
        <strain evidence="1 2">LL02</strain>
    </source>
</reference>
<organism evidence="1 2">
    <name type="scientific">Novosphingobium barchaimii LL02</name>
    <dbReference type="NCBI Taxonomy" id="1114963"/>
    <lineage>
        <taxon>Bacteria</taxon>
        <taxon>Pseudomonadati</taxon>
        <taxon>Pseudomonadota</taxon>
        <taxon>Alphaproteobacteria</taxon>
        <taxon>Sphingomonadales</taxon>
        <taxon>Sphingomonadaceae</taxon>
        <taxon>Novosphingobium</taxon>
    </lineage>
</organism>
<protein>
    <submittedName>
        <fullName evidence="1">Uncharacterized protein</fullName>
    </submittedName>
</protein>
<proteinExistence type="predicted"/>
<evidence type="ECO:0000313" key="2">
    <source>
        <dbReference type="Proteomes" id="UP000052268"/>
    </source>
</evidence>
<comment type="caution">
    <text evidence="1">The sequence shown here is derived from an EMBL/GenBank/DDBJ whole genome shotgun (WGS) entry which is preliminary data.</text>
</comment>
<gene>
    <name evidence="1" type="ORF">V474_14415</name>
</gene>
<sequence length="148" mass="16437">MTGTVVSQWLKMSQADLDALFSSHEAGPIPDGEAKGTAIIAPGTSFSDEIAAIINFFAWQGKVFDARHGFLRNHILPLGLKAIVAKVYKGESWLDTKECIVLDYSDTSLLASRVRDEIRMIEPGIYLGKVYWGERRLIDFALEFGSQQ</sequence>
<dbReference type="PATRIC" id="fig|1114963.3.peg.1699"/>
<dbReference type="AlphaFoldDB" id="A0A0J7XXA2"/>
<dbReference type="OrthoDB" id="119229at2"/>
<dbReference type="RefSeq" id="WP_059151025.1">
    <property type="nucleotide sequence ID" value="NZ_KQ130453.1"/>
</dbReference>
<keyword evidence="2" id="KW-1185">Reference proteome</keyword>